<dbReference type="EMBL" id="JAOVQO010000028">
    <property type="protein sequence ID" value="MCU9850375.1"/>
    <property type="molecule type" value="Genomic_DNA"/>
</dbReference>
<reference evidence="1 2" key="1">
    <citation type="submission" date="2022-10" db="EMBL/GenBank/DDBJ databases">
        <title>Defluviimonas sp. nov., isolated from ocean surface sediments.</title>
        <authorList>
            <person name="He W."/>
            <person name="Wang L."/>
            <person name="Zhang D.-F."/>
        </authorList>
    </citation>
    <scope>NUCLEOTIDE SEQUENCE [LARGE SCALE GENOMIC DNA]</scope>
    <source>
        <strain evidence="1 2">WL0024</strain>
    </source>
</reference>
<name>A0ABT2XFC7_9RHOB</name>
<dbReference type="RefSeq" id="WP_263340403.1">
    <property type="nucleotide sequence ID" value="NZ_JAOVQO010000028.1"/>
</dbReference>
<organism evidence="1 2">
    <name type="scientific">Albidovulum salinarum</name>
    <dbReference type="NCBI Taxonomy" id="2984153"/>
    <lineage>
        <taxon>Bacteria</taxon>
        <taxon>Pseudomonadati</taxon>
        <taxon>Pseudomonadota</taxon>
        <taxon>Alphaproteobacteria</taxon>
        <taxon>Rhodobacterales</taxon>
        <taxon>Paracoccaceae</taxon>
        <taxon>Albidovulum</taxon>
    </lineage>
</organism>
<comment type="caution">
    <text evidence="1">The sequence shown here is derived from an EMBL/GenBank/DDBJ whole genome shotgun (WGS) entry which is preliminary data.</text>
</comment>
<accession>A0ABT2XFC7</accession>
<proteinExistence type="predicted"/>
<protein>
    <submittedName>
        <fullName evidence="1">Uncharacterized protein</fullName>
    </submittedName>
</protein>
<keyword evidence="2" id="KW-1185">Reference proteome</keyword>
<evidence type="ECO:0000313" key="1">
    <source>
        <dbReference type="EMBL" id="MCU9850375.1"/>
    </source>
</evidence>
<gene>
    <name evidence="1" type="ORF">OEZ60_20530</name>
</gene>
<sequence>MPERKSVPEMEAVSPQVHAYSVDLIREAREDKEFRAALWTAAFNVMGHAAAEMGQPVERLVECWLPVGQEAQRCYLRRRAQ</sequence>
<dbReference type="Proteomes" id="UP001209535">
    <property type="component" value="Unassembled WGS sequence"/>
</dbReference>
<evidence type="ECO:0000313" key="2">
    <source>
        <dbReference type="Proteomes" id="UP001209535"/>
    </source>
</evidence>